<protein>
    <submittedName>
        <fullName evidence="2">Sieve element occlusion, C-terminal</fullName>
    </submittedName>
</protein>
<proteinExistence type="predicted"/>
<feature type="domain" description="Sieve element occlusion C-terminal" evidence="1">
    <location>
        <begin position="15"/>
        <end position="125"/>
    </location>
</feature>
<reference evidence="3" key="1">
    <citation type="submission" date="2016-06" db="EMBL/GenBank/DDBJ databases">
        <title>Parallel loss of symbiosis genes in relatives of nitrogen-fixing non-legume Parasponia.</title>
        <authorList>
            <person name="Van Velzen R."/>
            <person name="Holmer R."/>
            <person name="Bu F."/>
            <person name="Rutten L."/>
            <person name="Van Zeijl A."/>
            <person name="Liu W."/>
            <person name="Santuari L."/>
            <person name="Cao Q."/>
            <person name="Sharma T."/>
            <person name="Shen D."/>
            <person name="Roswanjaya Y."/>
            <person name="Wardhani T."/>
            <person name="Kalhor M.S."/>
            <person name="Jansen J."/>
            <person name="Van den Hoogen J."/>
            <person name="Gungor B."/>
            <person name="Hartog M."/>
            <person name="Hontelez J."/>
            <person name="Verver J."/>
            <person name="Yang W.-C."/>
            <person name="Schijlen E."/>
            <person name="Repin R."/>
            <person name="Schilthuizen M."/>
            <person name="Schranz E."/>
            <person name="Heidstra R."/>
            <person name="Miyata K."/>
            <person name="Fedorova E."/>
            <person name="Kohlen W."/>
            <person name="Bisseling T."/>
            <person name="Smit S."/>
            <person name="Geurts R."/>
        </authorList>
    </citation>
    <scope>NUCLEOTIDE SEQUENCE [LARGE SCALE GENOMIC DNA]</scope>
    <source>
        <strain evidence="3">cv. WU1-14</strain>
    </source>
</reference>
<sequence length="127" mass="15322">MHMLVWRRRRGVDPEIHEELVYMGMRKLNEKERNMRRIMEIIYRENMGSMLDPIVIWYFWVRVESMLYSKKQLTKENPIMKRVIEMLSYGSNEKGLALISRGSSDMVVGNGENMFQVLLEHGRWLQR</sequence>
<keyword evidence="3" id="KW-1185">Reference proteome</keyword>
<accession>A0A2P5CTC1</accession>
<dbReference type="PANTHER" id="PTHR33232">
    <property type="entry name" value="PROTEIN SIEVE ELEMENT OCCLUSION B-LIKE"/>
    <property type="match status" value="1"/>
</dbReference>
<organism evidence="2 3">
    <name type="scientific">Parasponia andersonii</name>
    <name type="common">Sponia andersonii</name>
    <dbReference type="NCBI Taxonomy" id="3476"/>
    <lineage>
        <taxon>Eukaryota</taxon>
        <taxon>Viridiplantae</taxon>
        <taxon>Streptophyta</taxon>
        <taxon>Embryophyta</taxon>
        <taxon>Tracheophyta</taxon>
        <taxon>Spermatophyta</taxon>
        <taxon>Magnoliopsida</taxon>
        <taxon>eudicotyledons</taxon>
        <taxon>Gunneridae</taxon>
        <taxon>Pentapetalae</taxon>
        <taxon>rosids</taxon>
        <taxon>fabids</taxon>
        <taxon>Rosales</taxon>
        <taxon>Cannabaceae</taxon>
        <taxon>Parasponia</taxon>
    </lineage>
</organism>
<comment type="caution">
    <text evidence="2">The sequence shown here is derived from an EMBL/GenBank/DDBJ whole genome shotgun (WGS) entry which is preliminary data.</text>
</comment>
<dbReference type="InterPro" id="IPR027944">
    <property type="entry name" value="SEO_C"/>
</dbReference>
<gene>
    <name evidence="2" type="ORF">PanWU01x14_126130</name>
</gene>
<evidence type="ECO:0000259" key="1">
    <source>
        <dbReference type="Pfam" id="PF14577"/>
    </source>
</evidence>
<evidence type="ECO:0000313" key="2">
    <source>
        <dbReference type="EMBL" id="PON64299.1"/>
    </source>
</evidence>
<dbReference type="GO" id="GO:0010088">
    <property type="term" value="P:phloem development"/>
    <property type="evidence" value="ECO:0007669"/>
    <property type="project" value="InterPro"/>
</dbReference>
<dbReference type="AlphaFoldDB" id="A0A2P5CTC1"/>
<evidence type="ECO:0000313" key="3">
    <source>
        <dbReference type="Proteomes" id="UP000237105"/>
    </source>
</evidence>
<name>A0A2P5CTC1_PARAD</name>
<dbReference type="Proteomes" id="UP000237105">
    <property type="component" value="Unassembled WGS sequence"/>
</dbReference>
<dbReference type="STRING" id="3476.A0A2P5CTC1"/>
<dbReference type="InterPro" id="IPR039299">
    <property type="entry name" value="SEOA"/>
</dbReference>
<dbReference type="PANTHER" id="PTHR33232:SF20">
    <property type="entry name" value="PROTEIN SIEVE ELEMENT OCCLUSION B-LIKE"/>
    <property type="match status" value="1"/>
</dbReference>
<dbReference type="OrthoDB" id="1895250at2759"/>
<dbReference type="EMBL" id="JXTB01000097">
    <property type="protein sequence ID" value="PON64299.1"/>
    <property type="molecule type" value="Genomic_DNA"/>
</dbReference>
<dbReference type="Pfam" id="PF14577">
    <property type="entry name" value="SEO_C"/>
    <property type="match status" value="1"/>
</dbReference>